<dbReference type="RefSeq" id="WP_244569571.1">
    <property type="nucleotide sequence ID" value="NZ_JACBYZ010000001.1"/>
</dbReference>
<name>A0A261FCI2_9BIFI</name>
<evidence type="ECO:0000259" key="6">
    <source>
        <dbReference type="Pfam" id="PF01120"/>
    </source>
</evidence>
<dbReference type="InterPro" id="IPR000933">
    <property type="entry name" value="Glyco_hydro_29"/>
</dbReference>
<evidence type="ECO:0000256" key="4">
    <source>
        <dbReference type="ARBA" id="ARBA00022801"/>
    </source>
</evidence>
<reference evidence="7 8" key="1">
    <citation type="journal article" date="2017" name="BMC Genomics">
        <title>Comparative genomic and phylogenomic analyses of the Bifidobacteriaceae family.</title>
        <authorList>
            <person name="Lugli G.A."/>
            <person name="Milani C."/>
            <person name="Turroni F."/>
            <person name="Duranti S."/>
            <person name="Mancabelli L."/>
            <person name="Mangifesta M."/>
            <person name="Ferrario C."/>
            <person name="Modesto M."/>
            <person name="Mattarelli P."/>
            <person name="Jiri K."/>
            <person name="van Sinderen D."/>
            <person name="Ventura M."/>
        </authorList>
    </citation>
    <scope>NUCLEOTIDE SEQUENCE [LARGE SCALE GENOMIC DNA]</scope>
    <source>
        <strain evidence="7 8">LMG 21773</strain>
    </source>
</reference>
<dbReference type="InterPro" id="IPR017853">
    <property type="entry name" value="GH"/>
</dbReference>
<dbReference type="InterPro" id="IPR013780">
    <property type="entry name" value="Glyco_hydro_b"/>
</dbReference>
<dbReference type="GO" id="GO:0004560">
    <property type="term" value="F:alpha-L-fucosidase activity"/>
    <property type="evidence" value="ECO:0007669"/>
    <property type="project" value="InterPro"/>
</dbReference>
<dbReference type="EMBL" id="MWWU01000001">
    <property type="protein sequence ID" value="OZG56861.1"/>
    <property type="molecule type" value="Genomic_DNA"/>
</dbReference>
<evidence type="ECO:0000256" key="5">
    <source>
        <dbReference type="ARBA" id="ARBA00023295"/>
    </source>
</evidence>
<evidence type="ECO:0000256" key="3">
    <source>
        <dbReference type="ARBA" id="ARBA00022729"/>
    </source>
</evidence>
<sequence>MSQHIPAMPDRSSWILSAIPAAQSKAHSLRATPALLDEIVRVATQGPWLPTQESLARHEQLSTPAWFGRDKFGIFTHWGLYTVPEFANEWYSRNLYIQGTDEFKHQIDTFGAHAEHGYQSFIPLFTAQKFNAHEWLDAFAYAGARYYFPVAEHHDGFQMYASRLSHFNAVEMGPKRDIIGELREATLDHGMHFATSSHRAEHWWFMSHGMEFDSDIRREAEANTNTERGGNLDGFEYRGLKHGSFYWPAMPEPASHMDMQSKPYPSDEYLQDWLMRTCEIIDSYQPEMLYFDWWIGHEAFKPYVMLMAAYYYNRAAQWGRDVSICYKENALPWGAGMMDVERGGYNQAMPFHWQTDTSIAYNSWDYTSTLEYKPAGEIIRTLINVTSHNGNLLLNVGPRADGSLAQKDRDILHTIGSWMKVNGEAIYDTIAWKESDEGPTPAHSGSFNEAAIDYTSADIRFTSRAGIVYASVLAPAGGVGPEHLHRSVLPEIITVKAYREYRDEDHSPFHGVMWRVSILGDPQNADLPFTRDSEGLHVQVDDALARMRAAGTLITSDEDVLPVVLRLEEK</sequence>
<dbReference type="GO" id="GO:0005764">
    <property type="term" value="C:lysosome"/>
    <property type="evidence" value="ECO:0007669"/>
    <property type="project" value="TreeGrafter"/>
</dbReference>
<dbReference type="GO" id="GO:0006004">
    <property type="term" value="P:fucose metabolic process"/>
    <property type="evidence" value="ECO:0007669"/>
    <property type="project" value="TreeGrafter"/>
</dbReference>
<dbReference type="PANTHER" id="PTHR10030:SF37">
    <property type="entry name" value="ALPHA-L-FUCOSIDASE-RELATED"/>
    <property type="match status" value="1"/>
</dbReference>
<accession>A0A261FCI2</accession>
<keyword evidence="3" id="KW-0732">Signal</keyword>
<gene>
    <name evidence="7" type="ORF">AEAE_0170</name>
</gene>
<comment type="similarity">
    <text evidence="1">Belongs to the glycosyl hydrolase 29 family.</text>
</comment>
<dbReference type="Proteomes" id="UP000228976">
    <property type="component" value="Unassembled WGS sequence"/>
</dbReference>
<dbReference type="Pfam" id="PF01120">
    <property type="entry name" value="Alpha_L_fucos"/>
    <property type="match status" value="1"/>
</dbReference>
<evidence type="ECO:0000256" key="2">
    <source>
        <dbReference type="ARBA" id="ARBA00012662"/>
    </source>
</evidence>
<dbReference type="EC" id="3.2.1.51" evidence="2"/>
<dbReference type="SUPFAM" id="SSF51445">
    <property type="entry name" value="(Trans)glycosidases"/>
    <property type="match status" value="1"/>
</dbReference>
<evidence type="ECO:0000313" key="7">
    <source>
        <dbReference type="EMBL" id="OZG56861.1"/>
    </source>
</evidence>
<comment type="caution">
    <text evidence="7">The sequence shown here is derived from an EMBL/GenBank/DDBJ whole genome shotgun (WGS) entry which is preliminary data.</text>
</comment>
<dbReference type="GO" id="GO:0016139">
    <property type="term" value="P:glycoside catabolic process"/>
    <property type="evidence" value="ECO:0007669"/>
    <property type="project" value="TreeGrafter"/>
</dbReference>
<evidence type="ECO:0000256" key="1">
    <source>
        <dbReference type="ARBA" id="ARBA00007951"/>
    </source>
</evidence>
<dbReference type="Gene3D" id="2.60.40.1180">
    <property type="entry name" value="Golgi alpha-mannosidase II"/>
    <property type="match status" value="1"/>
</dbReference>
<dbReference type="SMART" id="SM00812">
    <property type="entry name" value="Alpha_L_fucos"/>
    <property type="match status" value="1"/>
</dbReference>
<dbReference type="AlphaFoldDB" id="A0A261FCI2"/>
<organism evidence="7 8">
    <name type="scientific">Aeriscardovia aeriphila</name>
    <dbReference type="NCBI Taxonomy" id="218139"/>
    <lineage>
        <taxon>Bacteria</taxon>
        <taxon>Bacillati</taxon>
        <taxon>Actinomycetota</taxon>
        <taxon>Actinomycetes</taxon>
        <taxon>Bifidobacteriales</taxon>
        <taxon>Bifidobacteriaceae</taxon>
        <taxon>Aeriscardovia</taxon>
    </lineage>
</organism>
<dbReference type="PANTHER" id="PTHR10030">
    <property type="entry name" value="ALPHA-L-FUCOSIDASE"/>
    <property type="match status" value="1"/>
</dbReference>
<keyword evidence="4" id="KW-0378">Hydrolase</keyword>
<evidence type="ECO:0000313" key="8">
    <source>
        <dbReference type="Proteomes" id="UP000228976"/>
    </source>
</evidence>
<keyword evidence="8" id="KW-1185">Reference proteome</keyword>
<dbReference type="InterPro" id="IPR057739">
    <property type="entry name" value="Glyco_hydro_29_N"/>
</dbReference>
<dbReference type="Gene3D" id="3.20.20.80">
    <property type="entry name" value="Glycosidases"/>
    <property type="match status" value="1"/>
</dbReference>
<feature type="domain" description="Glycoside hydrolase family 29 N-terminal" evidence="6">
    <location>
        <begin position="48"/>
        <end position="424"/>
    </location>
</feature>
<keyword evidence="5" id="KW-0326">Glycosidase</keyword>
<protein>
    <recommendedName>
        <fullName evidence="2">alpha-L-fucosidase</fullName>
        <ecNumber evidence="2">3.2.1.51</ecNumber>
    </recommendedName>
</protein>
<proteinExistence type="inferred from homology"/>